<organism evidence="1 2">
    <name type="scientific">Streptohalobacillus salinus</name>
    <dbReference type="NCBI Taxonomy" id="621096"/>
    <lineage>
        <taxon>Bacteria</taxon>
        <taxon>Bacillati</taxon>
        <taxon>Bacillota</taxon>
        <taxon>Bacilli</taxon>
        <taxon>Bacillales</taxon>
        <taxon>Bacillaceae</taxon>
        <taxon>Streptohalobacillus</taxon>
    </lineage>
</organism>
<sequence>MMGYVLPVDNYQYQAYHNRVTQPEVDPYQIEHPARVEFFTDNEVTSHFQTMDNYYQGDGDKRERVQIPVRPPLPNPIFQELTGLGQTIDAYV</sequence>
<keyword evidence="2" id="KW-1185">Reference proteome</keyword>
<proteinExistence type="predicted"/>
<dbReference type="RefSeq" id="WP_146206341.1">
    <property type="nucleotide sequence ID" value="NZ_QJJR01000001.1"/>
</dbReference>
<dbReference type="AlphaFoldDB" id="A0A2V3WH11"/>
<dbReference type="Proteomes" id="UP000247922">
    <property type="component" value="Unassembled WGS sequence"/>
</dbReference>
<accession>A0A2V3WH11</accession>
<comment type="caution">
    <text evidence="1">The sequence shown here is derived from an EMBL/GenBank/DDBJ whole genome shotgun (WGS) entry which is preliminary data.</text>
</comment>
<dbReference type="EMBL" id="QJJR01000001">
    <property type="protein sequence ID" value="PXW93139.1"/>
    <property type="molecule type" value="Genomic_DNA"/>
</dbReference>
<evidence type="ECO:0000313" key="2">
    <source>
        <dbReference type="Proteomes" id="UP000247922"/>
    </source>
</evidence>
<name>A0A2V3WH11_9BACI</name>
<protein>
    <submittedName>
        <fullName evidence="1">Uncharacterized protein</fullName>
    </submittedName>
</protein>
<reference evidence="1 2" key="1">
    <citation type="submission" date="2018-05" db="EMBL/GenBank/DDBJ databases">
        <title>Genomic Encyclopedia of Type Strains, Phase IV (KMG-IV): sequencing the most valuable type-strain genomes for metagenomic binning, comparative biology and taxonomic classification.</title>
        <authorList>
            <person name="Goeker M."/>
        </authorList>
    </citation>
    <scope>NUCLEOTIDE SEQUENCE [LARGE SCALE GENOMIC DNA]</scope>
    <source>
        <strain evidence="1 2">DSM 22440</strain>
    </source>
</reference>
<dbReference type="OrthoDB" id="2706316at2"/>
<gene>
    <name evidence="1" type="ORF">DES38_101222</name>
</gene>
<evidence type="ECO:0000313" key="1">
    <source>
        <dbReference type="EMBL" id="PXW93139.1"/>
    </source>
</evidence>